<dbReference type="InterPro" id="IPR000415">
    <property type="entry name" value="Nitroreductase-like"/>
</dbReference>
<dbReference type="AlphaFoldDB" id="A0A2S7U284"/>
<dbReference type="SUPFAM" id="SSF55469">
    <property type="entry name" value="FMN-dependent nitroreductase-like"/>
    <property type="match status" value="1"/>
</dbReference>
<comment type="caution">
    <text evidence="8">The sequence shown here is derived from an EMBL/GenBank/DDBJ whole genome shotgun (WGS) entry which is preliminary data.</text>
</comment>
<dbReference type="PANTHER" id="PTHR43673">
    <property type="entry name" value="NAD(P)H NITROREDUCTASE YDGI-RELATED"/>
    <property type="match status" value="1"/>
</dbReference>
<keyword evidence="4" id="KW-0288">FMN</keyword>
<protein>
    <submittedName>
        <fullName evidence="8">NAD(P)H-dependent oxidoreductase</fullName>
    </submittedName>
</protein>
<evidence type="ECO:0000256" key="2">
    <source>
        <dbReference type="ARBA" id="ARBA00007118"/>
    </source>
</evidence>
<dbReference type="Proteomes" id="UP000239907">
    <property type="component" value="Unassembled WGS sequence"/>
</dbReference>
<evidence type="ECO:0000256" key="3">
    <source>
        <dbReference type="ARBA" id="ARBA00022630"/>
    </source>
</evidence>
<keyword evidence="5" id="KW-0521">NADP</keyword>
<dbReference type="InterPro" id="IPR033878">
    <property type="entry name" value="NfsB-like"/>
</dbReference>
<reference evidence="8 9" key="1">
    <citation type="submission" date="2016-12" db="EMBL/GenBank/DDBJ databases">
        <title>Study of bacterial adaptation to deep sea.</title>
        <authorList>
            <person name="Song J."/>
            <person name="Yoshizawa S."/>
            <person name="Kogure K."/>
        </authorList>
    </citation>
    <scope>NUCLEOTIDE SEQUENCE [LARGE SCALE GENOMIC DNA]</scope>
    <source>
        <strain evidence="8 9">SAORIC-165</strain>
    </source>
</reference>
<evidence type="ECO:0000313" key="8">
    <source>
        <dbReference type="EMBL" id="PQJ29108.1"/>
    </source>
</evidence>
<dbReference type="OrthoDB" id="9809288at2"/>
<sequence length="212" mass="23569">MTPTTLLDALNWRYATKAFDPSRTIASEVWDAIEESLVLTPSSFGLQPWKFIVVTDPDVKKQLLPHSWNQQQVVDCSHLVVLAAHGPIGNAELDTFIDTTHAVRGGEKESLTFYRDMMGGFIANMSAEQLIAWAKNQVYIALGQLMASAAFLKIDACPMEGITPAEYDKILGLEGTGYFTTVACPMGYRSNDDKYASLPKVRYSKDKIIQQR</sequence>
<organism evidence="8 9">
    <name type="scientific">Rubritalea profundi</name>
    <dbReference type="NCBI Taxonomy" id="1658618"/>
    <lineage>
        <taxon>Bacteria</taxon>
        <taxon>Pseudomonadati</taxon>
        <taxon>Verrucomicrobiota</taxon>
        <taxon>Verrucomicrobiia</taxon>
        <taxon>Verrucomicrobiales</taxon>
        <taxon>Rubritaleaceae</taxon>
        <taxon>Rubritalea</taxon>
    </lineage>
</organism>
<dbReference type="CDD" id="cd02149">
    <property type="entry name" value="NfsB-like"/>
    <property type="match status" value="1"/>
</dbReference>
<dbReference type="EMBL" id="MQWA01000001">
    <property type="protein sequence ID" value="PQJ29108.1"/>
    <property type="molecule type" value="Genomic_DNA"/>
</dbReference>
<evidence type="ECO:0000256" key="6">
    <source>
        <dbReference type="ARBA" id="ARBA00023002"/>
    </source>
</evidence>
<evidence type="ECO:0000256" key="5">
    <source>
        <dbReference type="ARBA" id="ARBA00022857"/>
    </source>
</evidence>
<proteinExistence type="inferred from homology"/>
<keyword evidence="9" id="KW-1185">Reference proteome</keyword>
<accession>A0A2S7U284</accession>
<dbReference type="Pfam" id="PF00881">
    <property type="entry name" value="Nitroreductase"/>
    <property type="match status" value="1"/>
</dbReference>
<gene>
    <name evidence="8" type="ORF">BSZ32_11800</name>
</gene>
<dbReference type="RefSeq" id="WP_105043600.1">
    <property type="nucleotide sequence ID" value="NZ_MQWA01000001.1"/>
</dbReference>
<dbReference type="GO" id="GO:0016491">
    <property type="term" value="F:oxidoreductase activity"/>
    <property type="evidence" value="ECO:0007669"/>
    <property type="project" value="UniProtKB-KW"/>
</dbReference>
<name>A0A2S7U284_9BACT</name>
<dbReference type="Gene3D" id="3.40.109.10">
    <property type="entry name" value="NADH Oxidase"/>
    <property type="match status" value="1"/>
</dbReference>
<comment type="similarity">
    <text evidence="2">Belongs to the nitroreductase family.</text>
</comment>
<evidence type="ECO:0000256" key="4">
    <source>
        <dbReference type="ARBA" id="ARBA00022643"/>
    </source>
</evidence>
<evidence type="ECO:0000313" key="9">
    <source>
        <dbReference type="Proteomes" id="UP000239907"/>
    </source>
</evidence>
<comment type="cofactor">
    <cofactor evidence="1">
        <name>FMN</name>
        <dbReference type="ChEBI" id="CHEBI:58210"/>
    </cofactor>
</comment>
<dbReference type="InterPro" id="IPR029479">
    <property type="entry name" value="Nitroreductase"/>
</dbReference>
<evidence type="ECO:0000256" key="1">
    <source>
        <dbReference type="ARBA" id="ARBA00001917"/>
    </source>
</evidence>
<dbReference type="PANTHER" id="PTHR43673:SF2">
    <property type="entry name" value="NITROREDUCTASE"/>
    <property type="match status" value="1"/>
</dbReference>
<keyword evidence="6" id="KW-0560">Oxidoreductase</keyword>
<evidence type="ECO:0000259" key="7">
    <source>
        <dbReference type="Pfam" id="PF00881"/>
    </source>
</evidence>
<keyword evidence="3" id="KW-0285">Flavoprotein</keyword>
<feature type="domain" description="Nitroreductase" evidence="7">
    <location>
        <begin position="11"/>
        <end position="188"/>
    </location>
</feature>